<comment type="similarity">
    <text evidence="3">Belongs to the autotransporter-2 (AT-2) (TC 1.B.40) family.</text>
</comment>
<organism evidence="13 14">
    <name type="scientific">Acinetobacter stercoris</name>
    <dbReference type="NCBI Taxonomy" id="2126983"/>
    <lineage>
        <taxon>Bacteria</taxon>
        <taxon>Pseudomonadati</taxon>
        <taxon>Pseudomonadota</taxon>
        <taxon>Gammaproteobacteria</taxon>
        <taxon>Moraxellales</taxon>
        <taxon>Moraxellaceae</taxon>
        <taxon>Acinetobacter</taxon>
    </lineage>
</organism>
<dbReference type="SUPFAM" id="SSF101967">
    <property type="entry name" value="Adhesin YadA, collagen-binding domain"/>
    <property type="match status" value="6"/>
</dbReference>
<dbReference type="InterPro" id="IPR011049">
    <property type="entry name" value="Serralysin-like_metalloprot_C"/>
</dbReference>
<evidence type="ECO:0000259" key="12">
    <source>
        <dbReference type="Pfam" id="PF05662"/>
    </source>
</evidence>
<feature type="domain" description="Trimeric autotransporter adhesin YadA-like stalk" evidence="12">
    <location>
        <begin position="841"/>
        <end position="881"/>
    </location>
</feature>
<protein>
    <submittedName>
        <fullName evidence="13">Hemagglutinin</fullName>
    </submittedName>
</protein>
<feature type="domain" description="Trimeric autotransporter adhesin YadA-like C-terminal membrane anchor" evidence="11">
    <location>
        <begin position="1109"/>
        <end position="1161"/>
    </location>
</feature>
<comment type="subcellular location">
    <subcellularLocation>
        <location evidence="2">Cell outer membrane</location>
    </subcellularLocation>
    <subcellularLocation>
        <location evidence="1">Cell surface</location>
    </subcellularLocation>
</comment>
<feature type="domain" description="Trimeric autotransporter adhesin YadA-like stalk" evidence="12">
    <location>
        <begin position="426"/>
        <end position="465"/>
    </location>
</feature>
<dbReference type="Gene3D" id="6.10.250.2040">
    <property type="match status" value="3"/>
</dbReference>
<evidence type="ECO:0000256" key="1">
    <source>
        <dbReference type="ARBA" id="ARBA00004241"/>
    </source>
</evidence>
<evidence type="ECO:0000259" key="11">
    <source>
        <dbReference type="Pfam" id="PF03895"/>
    </source>
</evidence>
<evidence type="ECO:0000256" key="10">
    <source>
        <dbReference type="ARBA" id="ARBA00023237"/>
    </source>
</evidence>
<feature type="domain" description="Trimeric autotransporter adhesin YadA-like stalk" evidence="12">
    <location>
        <begin position="903"/>
        <end position="945"/>
    </location>
</feature>
<keyword evidence="9" id="KW-0472">Membrane</keyword>
<dbReference type="InterPro" id="IPR045584">
    <property type="entry name" value="Pilin-like"/>
</dbReference>
<keyword evidence="10" id="KW-0998">Cell outer membrane</keyword>
<evidence type="ECO:0000256" key="6">
    <source>
        <dbReference type="ARBA" id="ARBA00022692"/>
    </source>
</evidence>
<dbReference type="Proteomes" id="UP000245974">
    <property type="component" value="Unassembled WGS sequence"/>
</dbReference>
<dbReference type="Pfam" id="PF05662">
    <property type="entry name" value="YadA_stalk"/>
    <property type="match status" value="7"/>
</dbReference>
<dbReference type="GO" id="GO:0015031">
    <property type="term" value="P:protein transport"/>
    <property type="evidence" value="ECO:0007669"/>
    <property type="project" value="UniProtKB-KW"/>
</dbReference>
<keyword evidence="7" id="KW-0732">Signal</keyword>
<feature type="domain" description="Trimeric autotransporter adhesin YadA-like stalk" evidence="12">
    <location>
        <begin position="255"/>
        <end position="294"/>
    </location>
</feature>
<dbReference type="InterPro" id="IPR005594">
    <property type="entry name" value="YadA_C"/>
</dbReference>
<reference evidence="14" key="1">
    <citation type="submission" date="2018-03" db="EMBL/GenBank/DDBJ databases">
        <authorList>
            <person name="Blom J."/>
        </authorList>
    </citation>
    <scope>NUCLEOTIDE SEQUENCE [LARGE SCALE GENOMIC DNA]</scope>
    <source>
        <strain evidence="14">KPC-SM-21</strain>
    </source>
</reference>
<proteinExistence type="inferred from homology"/>
<evidence type="ECO:0000256" key="3">
    <source>
        <dbReference type="ARBA" id="ARBA00005848"/>
    </source>
</evidence>
<evidence type="ECO:0000256" key="8">
    <source>
        <dbReference type="ARBA" id="ARBA00022927"/>
    </source>
</evidence>
<feature type="domain" description="Trimeric autotransporter adhesin YadA-like stalk" evidence="12">
    <location>
        <begin position="989"/>
        <end position="1024"/>
    </location>
</feature>
<accession>A0A2U3N3L8</accession>
<dbReference type="InParanoid" id="A0A2U3N3L8"/>
<feature type="domain" description="Trimeric autotransporter adhesin YadA-like stalk" evidence="12">
    <location>
        <begin position="633"/>
        <end position="672"/>
    </location>
</feature>
<dbReference type="EMBL" id="OOGT01000250">
    <property type="protein sequence ID" value="SPL72276.1"/>
    <property type="molecule type" value="Genomic_DNA"/>
</dbReference>
<dbReference type="Pfam" id="PF03895">
    <property type="entry name" value="YadA_anchor"/>
    <property type="match status" value="1"/>
</dbReference>
<dbReference type="Gene3D" id="2.20.70.140">
    <property type="match status" value="5"/>
</dbReference>
<dbReference type="SUPFAM" id="SSF54523">
    <property type="entry name" value="Pili subunits"/>
    <property type="match status" value="1"/>
</dbReference>
<evidence type="ECO:0000256" key="9">
    <source>
        <dbReference type="ARBA" id="ARBA00023136"/>
    </source>
</evidence>
<keyword evidence="5" id="KW-1134">Transmembrane beta strand</keyword>
<evidence type="ECO:0000256" key="2">
    <source>
        <dbReference type="ARBA" id="ARBA00004442"/>
    </source>
</evidence>
<sequence length="1165" mass="115721">MTTPLTFTGDSGSSVNKLGSTLSVLGDGNITTTASQGQIAVSLNKTLTGLTSISTGNTFIDSNGLSITGGPSITTAGIDAANSKISNVAAGTANTDAVNVSQLTAASAASDARTDALGTSTASNLGGGASYDVTTGEISAPNYSVTTNPNEAGATMTVHNVGDAINSLTTAVTTPLTFTGDSGSSINKLGSTLSVLGDGNITTTASQGQIAVSLNKTLTDLTSISTGNTFIDSNGLSITGGPSITTAGIDAAGKKISNVADGTAASDAINKGQLDTALTAQDSKSDGLGSSTAAALGGGASYDATTGGISAPNYSVTTNPNEAGATTTVHNVGDAINSLTTAVTTPLTFTGDSGSSVNKLGSTLSVLGDGNITTTASQGQIAVSLNKTLTGLTSISTGNTFIDSNGLSITGGPSITTAGIDAAGKKISNVAAGTANTDAVNVSQLTAASAASDARTDALGTSTASNLGGGASYDATTGEISAPNYSVTTNPNEAGATTTVHNVGDAINSLTTAVTTPLTFTGDSGSSVNPLGSSLAMLGDSNITTAMTQGQLAIKLNKDLKDLSSIETTDGKGNSNLMSSVGNTVTDNQNTTIYGANGIDINNGTVTLSNNGLSITNGPSITVSGINAGNKVISNVAAGVAATDAVNKAQLDSIVKGQDAKTDILGNATASALGGGASYDPTTGSISAPGYQVTINPADTSTTTTVNNVADAINSLNTAVMKPLTFIGDNGTSINQLGSTLAFIGDNNIITEVMQGQVQVKLNKDLKGMSSVQIIDENDPAKIATLTANGTEVTDGKNTAIYGSNGVNINNGAVTLSNNGLIIANGPGITVSGINAGNKVISNVANGVAATDAVNVGQLDSAVNSLNQAIKDLNSNAVQYDDITDNTANTHSVTLAGNNGTTIHNLADGEVVSGSKDAVNGGQLADVRDNLQNQITQNTYDINNIKNDINNGTVGLVQQAGGKDAEITVAKDTGGTKVNVGGTSGDRIVTGVANGAVTDKSKDAVNGSQLNTTNQAIIEYLGGGAVYDTNTQSFTAPSYSVGDSVHHNVGDAINALNQEDQNLNSKIDNLGNQLQEVFQSTNKRINDVEKRANAGIAAALSLEAAPFVPGKYTYAAGTAYHGGESAVGITLRKTADNGRWSITSGIAAASQGEPSFRIGVSGVID</sequence>
<dbReference type="GO" id="GO:0009986">
    <property type="term" value="C:cell surface"/>
    <property type="evidence" value="ECO:0007669"/>
    <property type="project" value="UniProtKB-SubCell"/>
</dbReference>
<keyword evidence="6" id="KW-0812">Transmembrane</keyword>
<keyword evidence="14" id="KW-1185">Reference proteome</keyword>
<evidence type="ECO:0000256" key="7">
    <source>
        <dbReference type="ARBA" id="ARBA00022729"/>
    </source>
</evidence>
<name>A0A2U3N3L8_9GAMM</name>
<dbReference type="GO" id="GO:0009279">
    <property type="term" value="C:cell outer membrane"/>
    <property type="evidence" value="ECO:0007669"/>
    <property type="project" value="UniProtKB-SubCell"/>
</dbReference>
<evidence type="ECO:0000256" key="5">
    <source>
        <dbReference type="ARBA" id="ARBA00022452"/>
    </source>
</evidence>
<dbReference type="AlphaFoldDB" id="A0A2U3N3L8"/>
<keyword evidence="8" id="KW-0653">Protein transport</keyword>
<evidence type="ECO:0000313" key="14">
    <source>
        <dbReference type="Proteomes" id="UP000245974"/>
    </source>
</evidence>
<evidence type="ECO:0000313" key="13">
    <source>
        <dbReference type="EMBL" id="SPL72276.1"/>
    </source>
</evidence>
<dbReference type="InterPro" id="IPR008635">
    <property type="entry name" value="Coiled_stalk_dom"/>
</dbReference>
<dbReference type="Gene3D" id="1.20.5.170">
    <property type="match status" value="4"/>
</dbReference>
<dbReference type="Gene3D" id="3.30.1300.30">
    <property type="entry name" value="GSPII I/J protein-like"/>
    <property type="match status" value="1"/>
</dbReference>
<evidence type="ECO:0000256" key="4">
    <source>
        <dbReference type="ARBA" id="ARBA00022448"/>
    </source>
</evidence>
<keyword evidence="4" id="KW-0813">Transport</keyword>
<feature type="domain" description="Trimeric autotransporter adhesin YadA-like stalk" evidence="12">
    <location>
        <begin position="84"/>
        <end position="123"/>
    </location>
</feature>
<gene>
    <name evidence="13" type="ORF">KPC_3454</name>
</gene>